<accession>A0A061APU1</accession>
<dbReference type="PANTHER" id="PTHR28250">
    <property type="entry name" value="CYTOCHROME B PRE-MRNA-PROCESSING PROTEIN 6"/>
    <property type="match status" value="1"/>
</dbReference>
<name>A0A061APU1_CYBFA</name>
<dbReference type="AlphaFoldDB" id="A0A061APU1"/>
<dbReference type="OrthoDB" id="2107880at2759"/>
<dbReference type="PhylomeDB" id="A0A061APU1"/>
<evidence type="ECO:0000313" key="1">
    <source>
        <dbReference type="EMBL" id="CDR39634.1"/>
    </source>
</evidence>
<dbReference type="InterPro" id="IPR037653">
    <property type="entry name" value="Cbp6"/>
</dbReference>
<reference evidence="1" key="1">
    <citation type="journal article" date="2014" name="Genome Announc.">
        <title>Genome sequence of the yeast Cyberlindnera fabianii (Hansenula fabianii).</title>
        <authorList>
            <person name="Freel K.C."/>
            <person name="Sarilar V."/>
            <person name="Neuveglise C."/>
            <person name="Devillers H."/>
            <person name="Friedrich A."/>
            <person name="Schacherer J."/>
        </authorList>
    </citation>
    <scope>NUCLEOTIDE SEQUENCE</scope>
    <source>
        <strain evidence="1">YJS4271</strain>
    </source>
</reference>
<dbReference type="VEuPathDB" id="FungiDB:BON22_5115"/>
<gene>
    <name evidence="1" type="ORF">CYFA0S_03e05534g</name>
</gene>
<proteinExistence type="predicted"/>
<dbReference type="EMBL" id="LK052888">
    <property type="protein sequence ID" value="CDR39634.1"/>
    <property type="molecule type" value="Genomic_DNA"/>
</dbReference>
<sequence>MSAVKETAKLLVQTLESFPKEKLTDLSFKEAQLERFRPVAGLANPTKTKGKTLVEIVKEAHPYAIKDIEISSDENFAEESLVQQIKSLRSIQSNQYRDYYYVTDKLLKPAGNPGYYDRLLAEINGEGKENLMTGLRTVLLGK</sequence>
<dbReference type="PANTHER" id="PTHR28250:SF1">
    <property type="entry name" value="CYTOCHROME B PRE-MRNA-PROCESSING PROTEIN 6"/>
    <property type="match status" value="1"/>
</dbReference>
<protein>
    <submittedName>
        <fullName evidence="1">CYFA0S03e05534g1_1</fullName>
    </submittedName>
</protein>
<dbReference type="Pfam" id="PF20180">
    <property type="entry name" value="UQCC2_CBP6"/>
    <property type="match status" value="1"/>
</dbReference>
<dbReference type="GO" id="GO:0034551">
    <property type="term" value="P:mitochondrial respiratory chain complex III assembly"/>
    <property type="evidence" value="ECO:0007669"/>
    <property type="project" value="TreeGrafter"/>
</dbReference>
<dbReference type="GO" id="GO:0061671">
    <property type="term" value="C:Cbp3p-Cbp6 complex"/>
    <property type="evidence" value="ECO:0007669"/>
    <property type="project" value="InterPro"/>
</dbReference>
<dbReference type="GO" id="GO:0043022">
    <property type="term" value="F:ribosome binding"/>
    <property type="evidence" value="ECO:0007669"/>
    <property type="project" value="InterPro"/>
</dbReference>
<organism evidence="1">
    <name type="scientific">Cyberlindnera fabianii</name>
    <name type="common">Yeast</name>
    <name type="synonym">Hansenula fabianii</name>
    <dbReference type="NCBI Taxonomy" id="36022"/>
    <lineage>
        <taxon>Eukaryota</taxon>
        <taxon>Fungi</taxon>
        <taxon>Dikarya</taxon>
        <taxon>Ascomycota</taxon>
        <taxon>Saccharomycotina</taxon>
        <taxon>Saccharomycetes</taxon>
        <taxon>Phaffomycetales</taxon>
        <taxon>Phaffomycetaceae</taxon>
        <taxon>Cyberlindnera</taxon>
    </lineage>
</organism>